<dbReference type="GO" id="GO:0015074">
    <property type="term" value="P:DNA integration"/>
    <property type="evidence" value="ECO:0007669"/>
    <property type="project" value="InterPro"/>
</dbReference>
<proteinExistence type="predicted"/>
<accession>A0A7R9HC82</accession>
<feature type="domain" description="Integrase catalytic" evidence="1">
    <location>
        <begin position="403"/>
        <end position="480"/>
    </location>
</feature>
<dbReference type="InterPro" id="IPR001584">
    <property type="entry name" value="Integrase_cat-core"/>
</dbReference>
<dbReference type="PROSITE" id="PS50994">
    <property type="entry name" value="INTEGRASE"/>
    <property type="match status" value="1"/>
</dbReference>
<reference evidence="2" key="1">
    <citation type="submission" date="2020-11" db="EMBL/GenBank/DDBJ databases">
        <authorList>
            <person name="Tran Van P."/>
        </authorList>
    </citation>
    <scope>NUCLEOTIDE SEQUENCE</scope>
</reference>
<dbReference type="GO" id="GO:0003676">
    <property type="term" value="F:nucleic acid binding"/>
    <property type="evidence" value="ECO:0007669"/>
    <property type="project" value="InterPro"/>
</dbReference>
<dbReference type="Gene3D" id="3.30.420.10">
    <property type="entry name" value="Ribonuclease H-like superfamily/Ribonuclease H"/>
    <property type="match status" value="1"/>
</dbReference>
<dbReference type="InterPro" id="IPR052160">
    <property type="entry name" value="Gypsy_RT_Integrase-like"/>
</dbReference>
<gene>
    <name evidence="2" type="ORF">TPSB3V08_LOCUS10493</name>
</gene>
<dbReference type="Gene3D" id="1.10.340.70">
    <property type="match status" value="1"/>
</dbReference>
<dbReference type="PANTHER" id="PTHR47266">
    <property type="entry name" value="ENDONUCLEASE-RELATED"/>
    <property type="match status" value="1"/>
</dbReference>
<protein>
    <recommendedName>
        <fullName evidence="1">Integrase catalytic domain-containing protein</fullName>
    </recommendedName>
</protein>
<organism evidence="2">
    <name type="scientific">Timema poppense</name>
    <name type="common">Walking stick</name>
    <dbReference type="NCBI Taxonomy" id="170557"/>
    <lineage>
        <taxon>Eukaryota</taxon>
        <taxon>Metazoa</taxon>
        <taxon>Ecdysozoa</taxon>
        <taxon>Arthropoda</taxon>
        <taxon>Hexapoda</taxon>
        <taxon>Insecta</taxon>
        <taxon>Pterygota</taxon>
        <taxon>Neoptera</taxon>
        <taxon>Polyneoptera</taxon>
        <taxon>Phasmatodea</taxon>
        <taxon>Timematodea</taxon>
        <taxon>Timematoidea</taxon>
        <taxon>Timematidae</taxon>
        <taxon>Timema</taxon>
    </lineage>
</organism>
<dbReference type="AlphaFoldDB" id="A0A7R9HC82"/>
<name>A0A7R9HC82_TIMPO</name>
<sequence>MEQDQLSSKSTSFAGIVTSPRTDYSTFDDLRQDIAMELGNGCNSKFHLARNCDKQYRSNVSVVSAEAGPRREGIKPNLRRGIRFHRQIITNCPPRHSGETMLLGAPEDLLGTLRTRGLVKDSERWQIYCVTLSLEKFRVVTRFKVSVKISGLAWPLWFLVAPRLVTQIILGHNFFRWTRTTIDLYSGTISFKSHPGLLVRLTPLSCPDTPSTTVLEERRNHIPKFEAVLAEYPDVVCDRIEENNPVAYSLSRMFEEPNDHGNSGPQKVQAVLGGLRKIPEVFTPIGEAQRRDPEWSNLIQSREDKSNPDHLKLLNGSILIRPTRRAGWKVYVPLSLVMMIFACYHESPVGGHLSPNKTIGKICLYFYRKEMKTEIRDWVRMCEVCLRVKPVRNNRYGMLNLGVASVPLDRVFMDLFGPLPRSRKGHDVLLTIVDGFSKFVWITPLRVATSNSVVDALVSKLLVSSYPGVQQHEPVYIQNI</sequence>
<dbReference type="EMBL" id="OD009660">
    <property type="protein sequence ID" value="CAD7415676.1"/>
    <property type="molecule type" value="Genomic_DNA"/>
</dbReference>
<dbReference type="Pfam" id="PF17921">
    <property type="entry name" value="Integrase_H2C2"/>
    <property type="match status" value="1"/>
</dbReference>
<evidence type="ECO:0000259" key="1">
    <source>
        <dbReference type="PROSITE" id="PS50994"/>
    </source>
</evidence>
<evidence type="ECO:0000313" key="2">
    <source>
        <dbReference type="EMBL" id="CAD7415676.1"/>
    </source>
</evidence>
<dbReference type="InterPro" id="IPR036397">
    <property type="entry name" value="RNaseH_sf"/>
</dbReference>
<dbReference type="InterPro" id="IPR012337">
    <property type="entry name" value="RNaseH-like_sf"/>
</dbReference>
<dbReference type="InterPro" id="IPR041588">
    <property type="entry name" value="Integrase_H2C2"/>
</dbReference>
<dbReference type="SUPFAM" id="SSF53098">
    <property type="entry name" value="Ribonuclease H-like"/>
    <property type="match status" value="1"/>
</dbReference>